<comment type="caution">
    <text evidence="1">The sequence shown here is derived from an EMBL/GenBank/DDBJ whole genome shotgun (WGS) entry which is preliminary data.</text>
</comment>
<proteinExistence type="predicted"/>
<keyword evidence="2" id="KW-1185">Reference proteome</keyword>
<evidence type="ECO:0000313" key="2">
    <source>
        <dbReference type="Proteomes" id="UP000076837"/>
    </source>
</evidence>
<reference evidence="1 2" key="1">
    <citation type="journal article" date="2016" name="Sci. Rep.">
        <title>Draft genome sequencing and secretome analysis of fungal phytopathogen Ascochyta rabiei provides insight into the necrotrophic effector repertoire.</title>
        <authorList>
            <person name="Verma S."/>
            <person name="Gazara R.K."/>
            <person name="Nizam S."/>
            <person name="Parween S."/>
            <person name="Chattopadhyay D."/>
            <person name="Verma P.K."/>
        </authorList>
    </citation>
    <scope>NUCLEOTIDE SEQUENCE [LARGE SCALE GENOMIC DNA]</scope>
    <source>
        <strain evidence="1 2">ArDII</strain>
    </source>
</reference>
<dbReference type="EMBL" id="JYNV01000077">
    <property type="protein sequence ID" value="KZM27194.1"/>
    <property type="molecule type" value="Genomic_DNA"/>
</dbReference>
<name>A0A163KRC8_DIDRA</name>
<dbReference type="AlphaFoldDB" id="A0A163KRC8"/>
<accession>A0A163KRC8</accession>
<evidence type="ECO:0000313" key="1">
    <source>
        <dbReference type="EMBL" id="KZM27194.1"/>
    </source>
</evidence>
<gene>
    <name evidence="1" type="ORF">ST47_g1663</name>
</gene>
<protein>
    <submittedName>
        <fullName evidence="1">Uncharacterized protein</fullName>
    </submittedName>
</protein>
<dbReference type="Proteomes" id="UP000076837">
    <property type="component" value="Unassembled WGS sequence"/>
</dbReference>
<sequence length="209" mass="21616">MFGEALGLQRWHCWRCQSNESALHRRTSQDAEAVAVAVASAGAGAGADVGADVGAGAGAGADVGADVGAGAGAGARAGAGAGATLLRKVPSDKQPFLPVWRRRTGGQTMQGLHFEQRYAKGANLGNEEWPPGRVRLAVQAAQAAQVCSGAREGVKVAVQRHLLHACWTLDAAQRLSLSRPTPDGDAEADVGLSRWQMHRLYDQAGGTVC</sequence>
<organism evidence="1 2">
    <name type="scientific">Didymella rabiei</name>
    <name type="common">Chickpea ascochyta blight fungus</name>
    <name type="synonym">Mycosphaerella rabiei</name>
    <dbReference type="NCBI Taxonomy" id="5454"/>
    <lineage>
        <taxon>Eukaryota</taxon>
        <taxon>Fungi</taxon>
        <taxon>Dikarya</taxon>
        <taxon>Ascomycota</taxon>
        <taxon>Pezizomycotina</taxon>
        <taxon>Dothideomycetes</taxon>
        <taxon>Pleosporomycetidae</taxon>
        <taxon>Pleosporales</taxon>
        <taxon>Pleosporineae</taxon>
        <taxon>Didymellaceae</taxon>
        <taxon>Ascochyta</taxon>
    </lineage>
</organism>